<comment type="caution">
    <text evidence="3">The sequence shown here is derived from an EMBL/GenBank/DDBJ whole genome shotgun (WGS) entry which is preliminary data.</text>
</comment>
<reference evidence="3 4" key="1">
    <citation type="submission" date="2017-02" db="EMBL/GenBank/DDBJ databases">
        <title>Draft Genome Sequence of Streptomyces tsukubaensis F601, a Producer of the immunosuppressant tacrolimus FK506.</title>
        <authorList>
            <person name="Zong G."/>
            <person name="Zhong C."/>
            <person name="Fu J."/>
            <person name="Qin R."/>
            <person name="Cao G."/>
        </authorList>
    </citation>
    <scope>NUCLEOTIDE SEQUENCE [LARGE SCALE GENOMIC DNA]</scope>
    <source>
        <strain evidence="3 4">F601</strain>
    </source>
</reference>
<dbReference type="SUPFAM" id="SSF55729">
    <property type="entry name" value="Acyl-CoA N-acyltransferases (Nat)"/>
    <property type="match status" value="1"/>
</dbReference>
<feature type="domain" description="BioF2-like acetyltransferase" evidence="2">
    <location>
        <begin position="204"/>
        <end position="349"/>
    </location>
</feature>
<evidence type="ECO:0000259" key="2">
    <source>
        <dbReference type="Pfam" id="PF13480"/>
    </source>
</evidence>
<dbReference type="AlphaFoldDB" id="A0A1V4A577"/>
<accession>A0A1V4A577</accession>
<dbReference type="InterPro" id="IPR038740">
    <property type="entry name" value="BioF2-like_GNAT_dom"/>
</dbReference>
<dbReference type="EMBL" id="MVFC01000023">
    <property type="protein sequence ID" value="OON75369.1"/>
    <property type="molecule type" value="Genomic_DNA"/>
</dbReference>
<evidence type="ECO:0000313" key="3">
    <source>
        <dbReference type="EMBL" id="OON75369.1"/>
    </source>
</evidence>
<organism evidence="3 4">
    <name type="scientific">Streptomyces tsukubensis</name>
    <dbReference type="NCBI Taxonomy" id="83656"/>
    <lineage>
        <taxon>Bacteria</taxon>
        <taxon>Bacillati</taxon>
        <taxon>Actinomycetota</taxon>
        <taxon>Actinomycetes</taxon>
        <taxon>Kitasatosporales</taxon>
        <taxon>Streptomycetaceae</taxon>
        <taxon>Streptomyces</taxon>
    </lineage>
</organism>
<dbReference type="STRING" id="83656.B1H18_23065"/>
<dbReference type="OrthoDB" id="3452668at2"/>
<proteinExistence type="predicted"/>
<keyword evidence="3" id="KW-0808">Transferase</keyword>
<dbReference type="InterPro" id="IPR016181">
    <property type="entry name" value="Acyl_CoA_acyltransferase"/>
</dbReference>
<feature type="region of interest" description="Disordered" evidence="1">
    <location>
        <begin position="1"/>
        <end position="38"/>
    </location>
</feature>
<dbReference type="Pfam" id="PF13480">
    <property type="entry name" value="Acetyltransf_6"/>
    <property type="match status" value="1"/>
</dbReference>
<evidence type="ECO:0000256" key="1">
    <source>
        <dbReference type="SAM" id="MobiDB-lite"/>
    </source>
</evidence>
<name>A0A1V4A577_9ACTN</name>
<dbReference type="Proteomes" id="UP000190539">
    <property type="component" value="Unassembled WGS sequence"/>
</dbReference>
<keyword evidence="4" id="KW-1185">Reference proteome</keyword>
<evidence type="ECO:0000313" key="4">
    <source>
        <dbReference type="Proteomes" id="UP000190539"/>
    </source>
</evidence>
<dbReference type="RefSeq" id="WP_077970656.1">
    <property type="nucleotide sequence ID" value="NZ_CP045178.1"/>
</dbReference>
<dbReference type="GO" id="GO:0016740">
    <property type="term" value="F:transferase activity"/>
    <property type="evidence" value="ECO:0007669"/>
    <property type="project" value="UniProtKB-KW"/>
</dbReference>
<protein>
    <submittedName>
        <fullName evidence="3">Glycosyl transferase family 1</fullName>
    </submittedName>
</protein>
<sequence>MTHQHTISRTPVLPGGQVQGREGPGGRAPGRRQAPPALTARWCSDPEGFGALAPAWRRLHRACPAATPFQSHAWLYSWWQSYGRPGRLRVLVVEREGVLVAAAPLTLTHRPFPVLVPLGGEISDFADVLIDESCAREAARALADALADAARTAVIDLREVRPGGAAERLAALWRGPSRQLPDSACLELPAVSMDGLLGRLPSSTAQRFRAKLRKLDALAIESGPVTGDEVPEAVRTLLGLHRLQWQGRKVTPEHLQPRFRDHLVRSVRAMVLAGEAVLTEYRLEGEVVAVDVTLLSPSLAGGYLYGADPRLRSRKADVATMLLRTCAGYAAQGGHTTLSLLRGNEPYKHHWRPEPVANQRILLARRRTAVALWTLTGRAALRRRATAALRTHRERRAGPRQ</sequence>
<gene>
    <name evidence="3" type="ORF">B1H18_23065</name>
</gene>